<keyword evidence="2" id="KW-0472">Membrane</keyword>
<sequence length="243" mass="27057">MQKGSDLGSASFRLTVIIAICIFFTSCVPGLINRNSNPSSDAKKPVTDQLIKPRFTENTTSEKDKPSGSESSKTVERASSEKVAPQSARLVTRTSEEADRAEKKEKATRVISQKPAEPGAAEPKKESSDVSSKDPTLPEGPLKKFDHGKYLEQLRSRAVDLVNKEQNCSHALLCRDSITEEWSLCIYRIKDSHYIANVLVWDEIDEKWEEAFVSEKRPIGQMKEHLKISIVGKECKPLKGAIP</sequence>
<accession>A0A9D6UZR7</accession>
<comment type="caution">
    <text evidence="3">The sequence shown here is derived from an EMBL/GenBank/DDBJ whole genome shotgun (WGS) entry which is preliminary data.</text>
</comment>
<evidence type="ECO:0008006" key="5">
    <source>
        <dbReference type="Google" id="ProtNLM"/>
    </source>
</evidence>
<feature type="transmembrane region" description="Helical" evidence="2">
    <location>
        <begin position="12"/>
        <end position="32"/>
    </location>
</feature>
<dbReference type="AlphaFoldDB" id="A0A9D6UZR7"/>
<protein>
    <recommendedName>
        <fullName evidence="5">Lipoprotein</fullName>
    </recommendedName>
</protein>
<feature type="compositionally biased region" description="Basic and acidic residues" evidence="1">
    <location>
        <begin position="60"/>
        <end position="80"/>
    </location>
</feature>
<feature type="region of interest" description="Disordered" evidence="1">
    <location>
        <begin position="35"/>
        <end position="144"/>
    </location>
</feature>
<dbReference type="EMBL" id="JACRDE010000217">
    <property type="protein sequence ID" value="MBI5249425.1"/>
    <property type="molecule type" value="Genomic_DNA"/>
</dbReference>
<keyword evidence="2" id="KW-1133">Transmembrane helix</keyword>
<organism evidence="3 4">
    <name type="scientific">Desulfomonile tiedjei</name>
    <dbReference type="NCBI Taxonomy" id="2358"/>
    <lineage>
        <taxon>Bacteria</taxon>
        <taxon>Pseudomonadati</taxon>
        <taxon>Thermodesulfobacteriota</taxon>
        <taxon>Desulfomonilia</taxon>
        <taxon>Desulfomonilales</taxon>
        <taxon>Desulfomonilaceae</taxon>
        <taxon>Desulfomonile</taxon>
    </lineage>
</organism>
<dbReference type="Proteomes" id="UP000807825">
    <property type="component" value="Unassembled WGS sequence"/>
</dbReference>
<keyword evidence="2" id="KW-0812">Transmembrane</keyword>
<evidence type="ECO:0000256" key="2">
    <source>
        <dbReference type="SAM" id="Phobius"/>
    </source>
</evidence>
<gene>
    <name evidence="3" type="ORF">HY912_08015</name>
</gene>
<feature type="compositionally biased region" description="Basic and acidic residues" evidence="1">
    <location>
        <begin position="122"/>
        <end position="132"/>
    </location>
</feature>
<name>A0A9D6UZR7_9BACT</name>
<reference evidence="3" key="1">
    <citation type="submission" date="2020-07" db="EMBL/GenBank/DDBJ databases">
        <title>Huge and variable diversity of episymbiotic CPR bacteria and DPANN archaea in groundwater ecosystems.</title>
        <authorList>
            <person name="He C.Y."/>
            <person name="Keren R."/>
            <person name="Whittaker M."/>
            <person name="Farag I.F."/>
            <person name="Doudna J."/>
            <person name="Cate J.H.D."/>
            <person name="Banfield J.F."/>
        </authorList>
    </citation>
    <scope>NUCLEOTIDE SEQUENCE</scope>
    <source>
        <strain evidence="3">NC_groundwater_1664_Pr3_B-0.1um_52_9</strain>
    </source>
</reference>
<evidence type="ECO:0000313" key="3">
    <source>
        <dbReference type="EMBL" id="MBI5249425.1"/>
    </source>
</evidence>
<feature type="compositionally biased region" description="Basic and acidic residues" evidence="1">
    <location>
        <begin position="94"/>
        <end position="108"/>
    </location>
</feature>
<evidence type="ECO:0000313" key="4">
    <source>
        <dbReference type="Proteomes" id="UP000807825"/>
    </source>
</evidence>
<evidence type="ECO:0000256" key="1">
    <source>
        <dbReference type="SAM" id="MobiDB-lite"/>
    </source>
</evidence>
<dbReference type="PROSITE" id="PS51257">
    <property type="entry name" value="PROKAR_LIPOPROTEIN"/>
    <property type="match status" value="1"/>
</dbReference>
<proteinExistence type="predicted"/>